<gene>
    <name evidence="4" type="ORF">ENG63_02690</name>
</gene>
<dbReference type="GO" id="GO:0003735">
    <property type="term" value="F:structural constituent of ribosome"/>
    <property type="evidence" value="ECO:0007669"/>
    <property type="project" value="InterPro"/>
</dbReference>
<accession>A0A7C0U1W7</accession>
<dbReference type="GO" id="GO:1990904">
    <property type="term" value="C:ribonucleoprotein complex"/>
    <property type="evidence" value="ECO:0007669"/>
    <property type="project" value="UniProtKB-KW"/>
</dbReference>
<keyword evidence="3" id="KW-0687">Ribonucleoprotein</keyword>
<dbReference type="InterPro" id="IPR038562">
    <property type="entry name" value="Ribosomal_eL34_C_sf"/>
</dbReference>
<reference evidence="4" key="1">
    <citation type="journal article" date="2020" name="mSystems">
        <title>Genome- and Community-Level Interaction Insights into Carbon Utilization and Element Cycling Functions of Hydrothermarchaeota in Hydrothermal Sediment.</title>
        <authorList>
            <person name="Zhou Z."/>
            <person name="Liu Y."/>
            <person name="Xu W."/>
            <person name="Pan J."/>
            <person name="Luo Z.H."/>
            <person name="Li M."/>
        </authorList>
    </citation>
    <scope>NUCLEOTIDE SEQUENCE [LARGE SCALE GENOMIC DNA]</scope>
    <source>
        <strain evidence="4">HyVt-233</strain>
    </source>
</reference>
<comment type="similarity">
    <text evidence="1">Belongs to the eukaryotic ribosomal protein eL34 family.</text>
</comment>
<dbReference type="InterPro" id="IPR008195">
    <property type="entry name" value="Ribosomal_eL34"/>
</dbReference>
<evidence type="ECO:0000256" key="2">
    <source>
        <dbReference type="ARBA" id="ARBA00022980"/>
    </source>
</evidence>
<evidence type="ECO:0000313" key="4">
    <source>
        <dbReference type="EMBL" id="HDD43754.1"/>
    </source>
</evidence>
<comment type="caution">
    <text evidence="4">The sequence shown here is derived from an EMBL/GenBank/DDBJ whole genome shotgun (WGS) entry which is preliminary data.</text>
</comment>
<dbReference type="Proteomes" id="UP000886289">
    <property type="component" value="Unassembled WGS sequence"/>
</dbReference>
<evidence type="ECO:0000256" key="3">
    <source>
        <dbReference type="ARBA" id="ARBA00023274"/>
    </source>
</evidence>
<dbReference type="HAMAP" id="MF_00349">
    <property type="entry name" value="Ribosomal_eL34"/>
    <property type="match status" value="1"/>
</dbReference>
<dbReference type="Pfam" id="PF01199">
    <property type="entry name" value="Ribosomal_L34e"/>
    <property type="match status" value="1"/>
</dbReference>
<sequence>MPRPSQRSQERIKRVRTPGGRLVIHYLNKRKQGPKCALCKRKLPGFSISKKKDHKPPNRIYGGYLCSTCLRQVFKKTLHALFS</sequence>
<dbReference type="GO" id="GO:0006412">
    <property type="term" value="P:translation"/>
    <property type="evidence" value="ECO:0007669"/>
    <property type="project" value="InterPro"/>
</dbReference>
<name>A0A7C0U1W7_DESA2</name>
<organism evidence="4">
    <name type="scientific">Desulfofervidus auxilii</name>
    <dbReference type="NCBI Taxonomy" id="1621989"/>
    <lineage>
        <taxon>Bacteria</taxon>
        <taxon>Pseudomonadati</taxon>
        <taxon>Thermodesulfobacteriota</taxon>
        <taxon>Candidatus Desulfofervidia</taxon>
        <taxon>Candidatus Desulfofervidales</taxon>
        <taxon>Candidatus Desulfofervidaceae</taxon>
        <taxon>Candidatus Desulfofervidus</taxon>
    </lineage>
</organism>
<dbReference type="Gene3D" id="6.20.340.10">
    <property type="match status" value="1"/>
</dbReference>
<dbReference type="InterPro" id="IPR047868">
    <property type="entry name" value="Ribosomal_L34e_arc-type"/>
</dbReference>
<evidence type="ECO:0000256" key="1">
    <source>
        <dbReference type="ARBA" id="ARBA00009875"/>
    </source>
</evidence>
<keyword evidence="2 4" id="KW-0689">Ribosomal protein</keyword>
<proteinExistence type="inferred from homology"/>
<dbReference type="GO" id="GO:0005840">
    <property type="term" value="C:ribosome"/>
    <property type="evidence" value="ECO:0007669"/>
    <property type="project" value="UniProtKB-KW"/>
</dbReference>
<dbReference type="PRINTS" id="PR01250">
    <property type="entry name" value="RIBOSOMALL34"/>
</dbReference>
<protein>
    <submittedName>
        <fullName evidence="4">50S ribosomal protein L34e</fullName>
    </submittedName>
</protein>
<dbReference type="AlphaFoldDB" id="A0A7C0U1W7"/>
<dbReference type="EMBL" id="DRBS01000104">
    <property type="protein sequence ID" value="HDD43754.1"/>
    <property type="molecule type" value="Genomic_DNA"/>
</dbReference>